<name>A0AAV6HY42_9ERIC</name>
<comment type="caution">
    <text evidence="1">The sequence shown here is derived from an EMBL/GenBank/DDBJ whole genome shotgun (WGS) entry which is preliminary data.</text>
</comment>
<dbReference type="AlphaFoldDB" id="A0AAV6HY42"/>
<protein>
    <submittedName>
        <fullName evidence="1">Uncharacterized protein</fullName>
    </submittedName>
</protein>
<evidence type="ECO:0000313" key="1">
    <source>
        <dbReference type="EMBL" id="KAG5521337.1"/>
    </source>
</evidence>
<organism evidence="1 2">
    <name type="scientific">Rhododendron griersonianum</name>
    <dbReference type="NCBI Taxonomy" id="479676"/>
    <lineage>
        <taxon>Eukaryota</taxon>
        <taxon>Viridiplantae</taxon>
        <taxon>Streptophyta</taxon>
        <taxon>Embryophyta</taxon>
        <taxon>Tracheophyta</taxon>
        <taxon>Spermatophyta</taxon>
        <taxon>Magnoliopsida</taxon>
        <taxon>eudicotyledons</taxon>
        <taxon>Gunneridae</taxon>
        <taxon>Pentapetalae</taxon>
        <taxon>asterids</taxon>
        <taxon>Ericales</taxon>
        <taxon>Ericaceae</taxon>
        <taxon>Ericoideae</taxon>
        <taxon>Rhodoreae</taxon>
        <taxon>Rhododendron</taxon>
    </lineage>
</organism>
<sequence length="72" mass="8115">MPFLLLHLQPSQGFNSFETPFIPSLQQKHPPEHRPISLPQPKIQPISAHGSPIFNPNLAISRGKLRDKINSQ</sequence>
<proteinExistence type="predicted"/>
<keyword evidence="2" id="KW-1185">Reference proteome</keyword>
<gene>
    <name evidence="1" type="ORF">RHGRI_033780</name>
</gene>
<dbReference type="EMBL" id="JACTNZ010000012">
    <property type="protein sequence ID" value="KAG5521337.1"/>
    <property type="molecule type" value="Genomic_DNA"/>
</dbReference>
<dbReference type="Proteomes" id="UP000823749">
    <property type="component" value="Chromosome 12"/>
</dbReference>
<accession>A0AAV6HY42</accession>
<reference evidence="1" key="1">
    <citation type="submission" date="2020-08" db="EMBL/GenBank/DDBJ databases">
        <title>Plant Genome Project.</title>
        <authorList>
            <person name="Zhang R.-G."/>
        </authorList>
    </citation>
    <scope>NUCLEOTIDE SEQUENCE</scope>
    <source>
        <strain evidence="1">WSP0</strain>
        <tissue evidence="1">Leaf</tissue>
    </source>
</reference>
<evidence type="ECO:0000313" key="2">
    <source>
        <dbReference type="Proteomes" id="UP000823749"/>
    </source>
</evidence>